<proteinExistence type="predicted"/>
<organism evidence="1 2">
    <name type="scientific">Sordaria brevicollis</name>
    <dbReference type="NCBI Taxonomy" id="83679"/>
    <lineage>
        <taxon>Eukaryota</taxon>
        <taxon>Fungi</taxon>
        <taxon>Dikarya</taxon>
        <taxon>Ascomycota</taxon>
        <taxon>Pezizomycotina</taxon>
        <taxon>Sordariomycetes</taxon>
        <taxon>Sordariomycetidae</taxon>
        <taxon>Sordariales</taxon>
        <taxon>Sordariaceae</taxon>
        <taxon>Sordaria</taxon>
    </lineage>
</organism>
<dbReference type="EMBL" id="JAUTDP010000004">
    <property type="protein sequence ID" value="KAK3400017.1"/>
    <property type="molecule type" value="Genomic_DNA"/>
</dbReference>
<accession>A0AAE0PHM3</accession>
<dbReference type="AlphaFoldDB" id="A0AAE0PHM3"/>
<sequence>MASNQINKDMEMSDSSLRRLDNRKLVQTYPVDGVGGAGYDSRAWRVMRLTIVGSPADGCTRFHRIQPTWQSAPDLPSEALSPINSPVQDMILTAAANVSEDLKVVVKNLADTVGPVDLSLAQLHIRDESAQKVAAAAAVLKLQQGVEENASEQRMLSAMQERTEEDVRNQEGWNASIRKRLEADMAALENHMDERADVFEMRLNAFEMRLNAMGMRLNAIENRVNAMEDMFENRVSALEERFNRELAEMKALVLHLVGQGHNATN</sequence>
<evidence type="ECO:0000313" key="2">
    <source>
        <dbReference type="Proteomes" id="UP001281003"/>
    </source>
</evidence>
<name>A0AAE0PHM3_SORBR</name>
<evidence type="ECO:0000313" key="1">
    <source>
        <dbReference type="EMBL" id="KAK3400017.1"/>
    </source>
</evidence>
<reference evidence="1" key="2">
    <citation type="submission" date="2023-07" db="EMBL/GenBank/DDBJ databases">
        <authorList>
            <consortium name="Lawrence Berkeley National Laboratory"/>
            <person name="Haridas S."/>
            <person name="Hensen N."/>
            <person name="Bonometti L."/>
            <person name="Westerberg I."/>
            <person name="Brannstrom I.O."/>
            <person name="Guillou S."/>
            <person name="Cros-Aarteil S."/>
            <person name="Calhoun S."/>
            <person name="Kuo A."/>
            <person name="Mondo S."/>
            <person name="Pangilinan J."/>
            <person name="Riley R."/>
            <person name="LaButti K."/>
            <person name="Andreopoulos B."/>
            <person name="Lipzen A."/>
            <person name="Chen C."/>
            <person name="Yanf M."/>
            <person name="Daum C."/>
            <person name="Ng V."/>
            <person name="Clum A."/>
            <person name="Steindorff A."/>
            <person name="Ohm R."/>
            <person name="Martin F."/>
            <person name="Silar P."/>
            <person name="Natvig D."/>
            <person name="Lalanne C."/>
            <person name="Gautier V."/>
            <person name="Ament-velasquez S.L."/>
            <person name="Kruys A."/>
            <person name="Hutchinson M.I."/>
            <person name="Powell A.J."/>
            <person name="Barry K."/>
            <person name="Miller A.N."/>
            <person name="Grigoriev I.V."/>
            <person name="Debuchy R."/>
            <person name="Gladieux P."/>
            <person name="Thoren M.H."/>
            <person name="Johannesson H."/>
        </authorList>
    </citation>
    <scope>NUCLEOTIDE SEQUENCE</scope>
    <source>
        <strain evidence="1">FGSC 1904</strain>
    </source>
</reference>
<dbReference type="Proteomes" id="UP001281003">
    <property type="component" value="Unassembled WGS sequence"/>
</dbReference>
<reference evidence="1" key="1">
    <citation type="journal article" date="2023" name="Mol. Phylogenet. Evol.">
        <title>Genome-scale phylogeny and comparative genomics of the fungal order Sordariales.</title>
        <authorList>
            <person name="Hensen N."/>
            <person name="Bonometti L."/>
            <person name="Westerberg I."/>
            <person name="Brannstrom I.O."/>
            <person name="Guillou S."/>
            <person name="Cros-Aarteil S."/>
            <person name="Calhoun S."/>
            <person name="Haridas S."/>
            <person name="Kuo A."/>
            <person name="Mondo S."/>
            <person name="Pangilinan J."/>
            <person name="Riley R."/>
            <person name="LaButti K."/>
            <person name="Andreopoulos B."/>
            <person name="Lipzen A."/>
            <person name="Chen C."/>
            <person name="Yan M."/>
            <person name="Daum C."/>
            <person name="Ng V."/>
            <person name="Clum A."/>
            <person name="Steindorff A."/>
            <person name="Ohm R.A."/>
            <person name="Martin F."/>
            <person name="Silar P."/>
            <person name="Natvig D.O."/>
            <person name="Lalanne C."/>
            <person name="Gautier V."/>
            <person name="Ament-Velasquez S.L."/>
            <person name="Kruys A."/>
            <person name="Hutchinson M.I."/>
            <person name="Powell A.J."/>
            <person name="Barry K."/>
            <person name="Miller A.N."/>
            <person name="Grigoriev I.V."/>
            <person name="Debuchy R."/>
            <person name="Gladieux P."/>
            <person name="Hiltunen Thoren M."/>
            <person name="Johannesson H."/>
        </authorList>
    </citation>
    <scope>NUCLEOTIDE SEQUENCE</scope>
    <source>
        <strain evidence="1">FGSC 1904</strain>
    </source>
</reference>
<comment type="caution">
    <text evidence="1">The sequence shown here is derived from an EMBL/GenBank/DDBJ whole genome shotgun (WGS) entry which is preliminary data.</text>
</comment>
<keyword evidence="2" id="KW-1185">Reference proteome</keyword>
<gene>
    <name evidence="1" type="ORF">B0T20DRAFT_391560</name>
</gene>
<protein>
    <submittedName>
        <fullName evidence="1">Uncharacterized protein</fullName>
    </submittedName>
</protein>